<gene>
    <name evidence="1" type="ORF">LCGC14_1251150</name>
</gene>
<feature type="non-terminal residue" evidence="1">
    <location>
        <position position="24"/>
    </location>
</feature>
<protein>
    <submittedName>
        <fullName evidence="1">Uncharacterized protein</fullName>
    </submittedName>
</protein>
<dbReference type="AlphaFoldDB" id="A0A0F9P6W6"/>
<name>A0A0F9P6W6_9ZZZZ</name>
<dbReference type="EMBL" id="LAZR01006858">
    <property type="protein sequence ID" value="KKM89177.1"/>
    <property type="molecule type" value="Genomic_DNA"/>
</dbReference>
<accession>A0A0F9P6W6</accession>
<organism evidence="1">
    <name type="scientific">marine sediment metagenome</name>
    <dbReference type="NCBI Taxonomy" id="412755"/>
    <lineage>
        <taxon>unclassified sequences</taxon>
        <taxon>metagenomes</taxon>
        <taxon>ecological metagenomes</taxon>
    </lineage>
</organism>
<proteinExistence type="predicted"/>
<evidence type="ECO:0000313" key="1">
    <source>
        <dbReference type="EMBL" id="KKM89177.1"/>
    </source>
</evidence>
<sequence>MKDQKFFRGQRVRVADDLGSMMSH</sequence>
<reference evidence="1" key="1">
    <citation type="journal article" date="2015" name="Nature">
        <title>Complex archaea that bridge the gap between prokaryotes and eukaryotes.</title>
        <authorList>
            <person name="Spang A."/>
            <person name="Saw J.H."/>
            <person name="Jorgensen S.L."/>
            <person name="Zaremba-Niedzwiedzka K."/>
            <person name="Martijn J."/>
            <person name="Lind A.E."/>
            <person name="van Eijk R."/>
            <person name="Schleper C."/>
            <person name="Guy L."/>
            <person name="Ettema T.J."/>
        </authorList>
    </citation>
    <scope>NUCLEOTIDE SEQUENCE</scope>
</reference>
<comment type="caution">
    <text evidence="1">The sequence shown here is derived from an EMBL/GenBank/DDBJ whole genome shotgun (WGS) entry which is preliminary data.</text>
</comment>